<dbReference type="RefSeq" id="YP_004324899.1">
    <property type="nucleotide sequence ID" value="NC_015290.1"/>
</dbReference>
<name>E3SNI6_9CAUD</name>
<dbReference type="OrthoDB" id="28557at10239"/>
<sequence length="62" mass="7133">MSVITSQLDCLSDVLEDFCTKYNLELMSADDILYGSSDNQLTDYQKDWLSNYISIWDTIANL</sequence>
<evidence type="ECO:0000313" key="1">
    <source>
        <dbReference type="EMBL" id="ADO99035.1"/>
    </source>
</evidence>
<evidence type="ECO:0000313" key="2">
    <source>
        <dbReference type="Proteomes" id="UP000006532"/>
    </source>
</evidence>
<dbReference type="KEGG" id="vg:10329537"/>
<reference evidence="1 2" key="1">
    <citation type="journal article" date="2010" name="Environ. Microbiol.">
        <title>Genomic analysis of oceanic cyanobacterial myoviruses compared with T4-like myoviruses from diverse hosts and environments.</title>
        <authorList>
            <person name="Sullivan M.B."/>
            <person name="Huang K.H."/>
            <person name="Ignacio-Espinoza J.C."/>
            <person name="Berlin A.M."/>
            <person name="Kelly L."/>
            <person name="Weigele P.R."/>
            <person name="DeFrancesco A.S."/>
            <person name="Kern S.E."/>
            <person name="Thompson L.R."/>
            <person name="Young S."/>
            <person name="Yandava C."/>
            <person name="Fu R."/>
            <person name="Krastins B."/>
            <person name="Chase M."/>
            <person name="Sarracino D."/>
            <person name="Osburne M.S."/>
            <person name="Henn M.R."/>
            <person name="Chisholm S.W."/>
        </authorList>
    </citation>
    <scope>NUCLEOTIDE SEQUENCE [LARGE SCALE GENOMIC DNA]</scope>
    <source>
        <strain evidence="1">NATL1A-15</strain>
    </source>
</reference>
<protein>
    <submittedName>
        <fullName evidence="1">Uncharacterized protein</fullName>
    </submittedName>
</protein>
<organism evidence="1 2">
    <name type="scientific">Prochlorococcus phage P-SSM7</name>
    <dbReference type="NCBI Taxonomy" id="445688"/>
    <lineage>
        <taxon>Viruses</taxon>
        <taxon>Duplodnaviria</taxon>
        <taxon>Heunggongvirae</taxon>
        <taxon>Uroviricota</taxon>
        <taxon>Caudoviricetes</taxon>
        <taxon>Pantevenvirales</taxon>
        <taxon>Kyanoviridae</taxon>
        <taxon>Palaemonvirus</taxon>
        <taxon>Palaemonvirus pssm7</taxon>
    </lineage>
</organism>
<dbReference type="Proteomes" id="UP000006532">
    <property type="component" value="Segment"/>
</dbReference>
<accession>E3SNI6</accession>
<dbReference type="GeneID" id="10329537"/>
<proteinExistence type="predicted"/>
<dbReference type="EMBL" id="GU071103">
    <property type="protein sequence ID" value="ADO99035.1"/>
    <property type="molecule type" value="Genomic_DNA"/>
</dbReference>
<gene>
    <name evidence="1" type="ORF">PSSM7_068</name>
</gene>
<keyword evidence="2" id="KW-1185">Reference proteome</keyword>